<dbReference type="SMART" id="SM01374">
    <property type="entry name" value="Ribosomal_L14"/>
    <property type="match status" value="1"/>
</dbReference>
<dbReference type="CDD" id="cd00337">
    <property type="entry name" value="Ribosomal_uL14"/>
    <property type="match status" value="1"/>
</dbReference>
<dbReference type="Pfam" id="PF00238">
    <property type="entry name" value="Ribosomal_L14"/>
    <property type="match status" value="1"/>
</dbReference>
<keyword evidence="1 3" id="KW-0689">Ribosomal protein</keyword>
<keyword evidence="3 5" id="KW-0694">RNA-binding</keyword>
<proteinExistence type="inferred from homology"/>
<dbReference type="GO" id="GO:0022625">
    <property type="term" value="C:cytosolic large ribosomal subunit"/>
    <property type="evidence" value="ECO:0007669"/>
    <property type="project" value="TreeGrafter"/>
</dbReference>
<dbReference type="Gene3D" id="2.40.150.20">
    <property type="entry name" value="Ribosomal protein L14"/>
    <property type="match status" value="1"/>
</dbReference>
<protein>
    <recommendedName>
        <fullName evidence="3">Large ribosomal subunit protein uL14</fullName>
    </recommendedName>
</protein>
<evidence type="ECO:0000256" key="2">
    <source>
        <dbReference type="ARBA" id="ARBA00023274"/>
    </source>
</evidence>
<sequence length="121" mass="12981">MIQLRSILVPADNSGAKRLMVIGISHKIGKKASLGDVVLCVVRGADPAGAVADHEKVRVLVVRTRKEVGRQDGSYVRFDDNAGVVIDKQGLPRGTRILGPIAREVKEAGYNKIASLAREVV</sequence>
<evidence type="ECO:0000256" key="1">
    <source>
        <dbReference type="ARBA" id="ARBA00022980"/>
    </source>
</evidence>
<name>A0A0G1M6N8_9BACT</name>
<dbReference type="Proteomes" id="UP000034086">
    <property type="component" value="Unassembled WGS sequence"/>
</dbReference>
<comment type="similarity">
    <text evidence="3 4">Belongs to the universal ribosomal protein uL14 family.</text>
</comment>
<evidence type="ECO:0000256" key="5">
    <source>
        <dbReference type="RuleBase" id="RU003950"/>
    </source>
</evidence>
<dbReference type="InterPro" id="IPR005745">
    <property type="entry name" value="Ribosomal_uL14_bac-type"/>
</dbReference>
<gene>
    <name evidence="3" type="primary">rplN</name>
    <name evidence="6" type="ORF">UX03_C0011G0011</name>
</gene>
<evidence type="ECO:0000256" key="4">
    <source>
        <dbReference type="RuleBase" id="RU003949"/>
    </source>
</evidence>
<keyword evidence="2 3" id="KW-0687">Ribonucleoprotein</keyword>
<dbReference type="GO" id="GO:0070180">
    <property type="term" value="F:large ribosomal subunit rRNA binding"/>
    <property type="evidence" value="ECO:0007669"/>
    <property type="project" value="TreeGrafter"/>
</dbReference>
<dbReference type="HAMAP" id="MF_01367">
    <property type="entry name" value="Ribosomal_uL14"/>
    <property type="match status" value="1"/>
</dbReference>
<evidence type="ECO:0000313" key="6">
    <source>
        <dbReference type="EMBL" id="KKU03757.1"/>
    </source>
</evidence>
<organism evidence="6 7">
    <name type="scientific">Candidatus Woesebacteria bacterium GW2011_GWE1_45_18</name>
    <dbReference type="NCBI Taxonomy" id="1618598"/>
    <lineage>
        <taxon>Bacteria</taxon>
        <taxon>Candidatus Woeseibacteriota</taxon>
    </lineage>
</organism>
<reference evidence="6 7" key="1">
    <citation type="journal article" date="2015" name="Nature">
        <title>rRNA introns, odd ribosomes, and small enigmatic genomes across a large radiation of phyla.</title>
        <authorList>
            <person name="Brown C.T."/>
            <person name="Hug L.A."/>
            <person name="Thomas B.C."/>
            <person name="Sharon I."/>
            <person name="Castelle C.J."/>
            <person name="Singh A."/>
            <person name="Wilkins M.J."/>
            <person name="Williams K.H."/>
            <person name="Banfield J.F."/>
        </authorList>
    </citation>
    <scope>NUCLEOTIDE SEQUENCE [LARGE SCALE GENOMIC DNA]</scope>
</reference>
<dbReference type="PANTHER" id="PTHR11761:SF3">
    <property type="entry name" value="LARGE RIBOSOMAL SUBUNIT PROTEIN UL14M"/>
    <property type="match status" value="1"/>
</dbReference>
<evidence type="ECO:0000313" key="7">
    <source>
        <dbReference type="Proteomes" id="UP000034086"/>
    </source>
</evidence>
<dbReference type="InterPro" id="IPR000218">
    <property type="entry name" value="Ribosomal_uL14"/>
</dbReference>
<dbReference type="GO" id="GO:0006412">
    <property type="term" value="P:translation"/>
    <property type="evidence" value="ECO:0007669"/>
    <property type="project" value="UniProtKB-UniRule"/>
</dbReference>
<evidence type="ECO:0000256" key="3">
    <source>
        <dbReference type="HAMAP-Rule" id="MF_01367"/>
    </source>
</evidence>
<dbReference type="PANTHER" id="PTHR11761">
    <property type="entry name" value="50S/60S RIBOSOMAL PROTEIN L14/L23"/>
    <property type="match status" value="1"/>
</dbReference>
<dbReference type="SUPFAM" id="SSF50193">
    <property type="entry name" value="Ribosomal protein L14"/>
    <property type="match status" value="1"/>
</dbReference>
<dbReference type="GO" id="GO:0003735">
    <property type="term" value="F:structural constituent of ribosome"/>
    <property type="evidence" value="ECO:0007669"/>
    <property type="project" value="InterPro"/>
</dbReference>
<comment type="caution">
    <text evidence="6">The sequence shown here is derived from an EMBL/GenBank/DDBJ whole genome shotgun (WGS) entry which is preliminary data.</text>
</comment>
<comment type="subunit">
    <text evidence="3">Part of the 50S ribosomal subunit. Forms a cluster with proteins L3 and L19. In the 70S ribosome, L14 and L19 interact and together make contacts with the 16S rRNA in bridges B5 and B8.</text>
</comment>
<accession>A0A0G1M6N8</accession>
<dbReference type="InterPro" id="IPR036853">
    <property type="entry name" value="Ribosomal_uL14_sf"/>
</dbReference>
<dbReference type="NCBIfam" id="TIGR01067">
    <property type="entry name" value="rplN_bact"/>
    <property type="match status" value="1"/>
</dbReference>
<dbReference type="AlphaFoldDB" id="A0A0G1M6N8"/>
<dbReference type="EMBL" id="LCKQ01000011">
    <property type="protein sequence ID" value="KKU03757.1"/>
    <property type="molecule type" value="Genomic_DNA"/>
</dbReference>
<dbReference type="PATRIC" id="fig|1618598.3.peg.312"/>
<comment type="function">
    <text evidence="3 5">Binds to 23S rRNA. Forms part of two intersubunit bridges in the 70S ribosome.</text>
</comment>
<keyword evidence="3 5" id="KW-0699">rRNA-binding</keyword>